<reference evidence="2 3" key="1">
    <citation type="submission" date="2018-11" db="EMBL/GenBank/DDBJ databases">
        <authorList>
            <person name="Zhou Z."/>
            <person name="Wang G."/>
        </authorList>
    </citation>
    <scope>NUCLEOTIDE SEQUENCE [LARGE SCALE GENOMIC DNA]</scope>
    <source>
        <strain evidence="2 3">KCTC42998</strain>
    </source>
</reference>
<feature type="chain" id="PRO_5018006120" evidence="1">
    <location>
        <begin position="28"/>
        <end position="330"/>
    </location>
</feature>
<evidence type="ECO:0000256" key="1">
    <source>
        <dbReference type="SAM" id="SignalP"/>
    </source>
</evidence>
<feature type="signal peptide" evidence="1">
    <location>
        <begin position="1"/>
        <end position="27"/>
    </location>
</feature>
<evidence type="ECO:0000313" key="2">
    <source>
        <dbReference type="EMBL" id="RRB18374.1"/>
    </source>
</evidence>
<accession>A0A3P1CZP6</accession>
<evidence type="ECO:0000313" key="3">
    <source>
        <dbReference type="Proteomes" id="UP000274271"/>
    </source>
</evidence>
<dbReference type="InterPro" id="IPR019861">
    <property type="entry name" value="PorP/SprF_Bacteroidetes"/>
</dbReference>
<comment type="caution">
    <text evidence="2">The sequence shown here is derived from an EMBL/GenBank/DDBJ whole genome shotgun (WGS) entry which is preliminary data.</text>
</comment>
<keyword evidence="1" id="KW-0732">Signal</keyword>
<name>A0A3P1CZP6_9BACT</name>
<sequence length="330" mass="36819">MLRNFTRKFGKVALLLVGMAGTRQVQAQQDHMFSQYMFNMMAMNPAYAGSRDVLSMTALYRNQWGGIEGAPQTTTFTIDMPVNRERIGLGLQLFNDRIGEYNTTGAYASYAFRIKVGSRSTLGLGIQAGASSFQVDLSKVKTDQGNDPAFAQNVSKILPNFGTGIYLSNDKTYIGVSVPQLIKNKISDYDSGQGSRATQRRHAYAMAGFVVRLSSVLKLKPSTLVKYVEGAPLGIDGNLNFWIADRVALGVSYRRNQFNSYESALHQGKVYTQDAIVGIVEVQLSEQLRLGYAYDQMLNKLQTFKLPSHEIMLRYELGFGKNKILTPRYF</sequence>
<proteinExistence type="predicted"/>
<dbReference type="AlphaFoldDB" id="A0A3P1CZP6"/>
<dbReference type="Pfam" id="PF11751">
    <property type="entry name" value="PorP_SprF"/>
    <property type="match status" value="1"/>
</dbReference>
<protein>
    <submittedName>
        <fullName evidence="2">Type IX secretion system membrane protein PorP/SprF</fullName>
    </submittedName>
</protein>
<dbReference type="Proteomes" id="UP000274271">
    <property type="component" value="Unassembled WGS sequence"/>
</dbReference>
<dbReference type="NCBIfam" id="TIGR03519">
    <property type="entry name" value="T9SS_PorP_fam"/>
    <property type="match status" value="1"/>
</dbReference>
<gene>
    <name evidence="2" type="ORF">EHT87_08920</name>
</gene>
<dbReference type="RefSeq" id="WP_124905910.1">
    <property type="nucleotide sequence ID" value="NZ_RQJP01000001.1"/>
</dbReference>
<organism evidence="2 3">
    <name type="scientific">Larkinella knui</name>
    <dbReference type="NCBI Taxonomy" id="2025310"/>
    <lineage>
        <taxon>Bacteria</taxon>
        <taxon>Pseudomonadati</taxon>
        <taxon>Bacteroidota</taxon>
        <taxon>Cytophagia</taxon>
        <taxon>Cytophagales</taxon>
        <taxon>Spirosomataceae</taxon>
        <taxon>Larkinella</taxon>
    </lineage>
</organism>
<dbReference type="EMBL" id="RQJP01000001">
    <property type="protein sequence ID" value="RRB18374.1"/>
    <property type="molecule type" value="Genomic_DNA"/>
</dbReference>
<dbReference type="OrthoDB" id="1114455at2"/>
<keyword evidence="3" id="KW-1185">Reference proteome</keyword>